<sequence length="518" mass="57133">MVEGRQALESVTASSSAGLTGEAVSSGFGDMPVDMSSTIEEPESMSSLLTRVDARRFVLFPIQVDEIWHLYKAIQGHFWVYTDTPDSYAAVGDSTVKELVDTLAHLLLRVQPNCLHARLTRSVSSLLGLAEARTFLGYQAMLVNRHAEAMALLLMSTVAHDAHICENVLDDAATRLYSTAAMSWETESAPLDASILRQTVCMAVTAGLLGSVHLEYLADVGRAHGLSTLLTTVNNIAADRRIEVHFACYVARCLGCPSSLQMCRQLVFTALEVEMLAVQAIASRLISVEARALPAKLQRTADVLLTMLGCLAMERRPLTGDDILFTCPAEHTYAYRRNNTTTGGGIGKSNSDKQAVMPHLYNTPYITASFPYRPTSSSSHSVMSSKYSTLRGFFLGDASGYIHVRTEHRQLNGGVSLPCYSDWFSRDIPVRSTTISVVRNGRIHTFTVYYTRDRIHYPTPSAAARLWGRFTWHGELLMFRHRSSPTGPANRLVNIRSSDGPVVDMIIGRFFRRRGAVD</sequence>
<name>A0ACB8S2B8_9AGAM</name>
<organism evidence="1 2">
    <name type="scientific">Auriscalpium vulgare</name>
    <dbReference type="NCBI Taxonomy" id="40419"/>
    <lineage>
        <taxon>Eukaryota</taxon>
        <taxon>Fungi</taxon>
        <taxon>Dikarya</taxon>
        <taxon>Basidiomycota</taxon>
        <taxon>Agaricomycotina</taxon>
        <taxon>Agaricomycetes</taxon>
        <taxon>Russulales</taxon>
        <taxon>Auriscalpiaceae</taxon>
        <taxon>Auriscalpium</taxon>
    </lineage>
</organism>
<keyword evidence="2" id="KW-1185">Reference proteome</keyword>
<proteinExistence type="predicted"/>
<gene>
    <name evidence="1" type="ORF">FA95DRAFT_1603331</name>
</gene>
<comment type="caution">
    <text evidence="1">The sequence shown here is derived from an EMBL/GenBank/DDBJ whole genome shotgun (WGS) entry which is preliminary data.</text>
</comment>
<evidence type="ECO:0000313" key="1">
    <source>
        <dbReference type="EMBL" id="KAI0050694.1"/>
    </source>
</evidence>
<protein>
    <submittedName>
        <fullName evidence="1">Uncharacterized protein</fullName>
    </submittedName>
</protein>
<dbReference type="Proteomes" id="UP000814033">
    <property type="component" value="Unassembled WGS sequence"/>
</dbReference>
<reference evidence="1" key="1">
    <citation type="submission" date="2021-02" db="EMBL/GenBank/DDBJ databases">
        <authorList>
            <consortium name="DOE Joint Genome Institute"/>
            <person name="Ahrendt S."/>
            <person name="Looney B.P."/>
            <person name="Miyauchi S."/>
            <person name="Morin E."/>
            <person name="Drula E."/>
            <person name="Courty P.E."/>
            <person name="Chicoki N."/>
            <person name="Fauchery L."/>
            <person name="Kohler A."/>
            <person name="Kuo A."/>
            <person name="Labutti K."/>
            <person name="Pangilinan J."/>
            <person name="Lipzen A."/>
            <person name="Riley R."/>
            <person name="Andreopoulos W."/>
            <person name="He G."/>
            <person name="Johnson J."/>
            <person name="Barry K.W."/>
            <person name="Grigoriev I.V."/>
            <person name="Nagy L."/>
            <person name="Hibbett D."/>
            <person name="Henrissat B."/>
            <person name="Matheny P.B."/>
            <person name="Labbe J."/>
            <person name="Martin F."/>
        </authorList>
    </citation>
    <scope>NUCLEOTIDE SEQUENCE</scope>
    <source>
        <strain evidence="1">FP105234-sp</strain>
    </source>
</reference>
<accession>A0ACB8S2B8</accession>
<dbReference type="EMBL" id="MU275859">
    <property type="protein sequence ID" value="KAI0050694.1"/>
    <property type="molecule type" value="Genomic_DNA"/>
</dbReference>
<evidence type="ECO:0000313" key="2">
    <source>
        <dbReference type="Proteomes" id="UP000814033"/>
    </source>
</evidence>
<reference evidence="1" key="2">
    <citation type="journal article" date="2022" name="New Phytol.">
        <title>Evolutionary transition to the ectomycorrhizal habit in the genomes of a hyperdiverse lineage of mushroom-forming fungi.</title>
        <authorList>
            <person name="Looney B."/>
            <person name="Miyauchi S."/>
            <person name="Morin E."/>
            <person name="Drula E."/>
            <person name="Courty P.E."/>
            <person name="Kohler A."/>
            <person name="Kuo A."/>
            <person name="LaButti K."/>
            <person name="Pangilinan J."/>
            <person name="Lipzen A."/>
            <person name="Riley R."/>
            <person name="Andreopoulos W."/>
            <person name="He G."/>
            <person name="Johnson J."/>
            <person name="Nolan M."/>
            <person name="Tritt A."/>
            <person name="Barry K.W."/>
            <person name="Grigoriev I.V."/>
            <person name="Nagy L.G."/>
            <person name="Hibbett D."/>
            <person name="Henrissat B."/>
            <person name="Matheny P.B."/>
            <person name="Labbe J."/>
            <person name="Martin F.M."/>
        </authorList>
    </citation>
    <scope>NUCLEOTIDE SEQUENCE</scope>
    <source>
        <strain evidence="1">FP105234-sp</strain>
    </source>
</reference>